<evidence type="ECO:0000256" key="1">
    <source>
        <dbReference type="SAM" id="MobiDB-lite"/>
    </source>
</evidence>
<evidence type="ECO:0000313" key="3">
    <source>
        <dbReference type="Proteomes" id="UP001055247"/>
    </source>
</evidence>
<organism evidence="2 3">
    <name type="scientific">Methylobacterium hispanicum</name>
    <dbReference type="NCBI Taxonomy" id="270350"/>
    <lineage>
        <taxon>Bacteria</taxon>
        <taxon>Pseudomonadati</taxon>
        <taxon>Pseudomonadota</taxon>
        <taxon>Alphaproteobacteria</taxon>
        <taxon>Hyphomicrobiales</taxon>
        <taxon>Methylobacteriaceae</taxon>
        <taxon>Methylobacterium</taxon>
    </lineage>
</organism>
<keyword evidence="3" id="KW-1185">Reference proteome</keyword>
<dbReference type="Proteomes" id="UP001055247">
    <property type="component" value="Unassembled WGS sequence"/>
</dbReference>
<feature type="region of interest" description="Disordered" evidence="1">
    <location>
        <begin position="97"/>
        <end position="133"/>
    </location>
</feature>
<gene>
    <name evidence="2" type="ORF">BHAOGJBA_6040</name>
</gene>
<proteinExistence type="predicted"/>
<reference evidence="2" key="2">
    <citation type="submission" date="2021-08" db="EMBL/GenBank/DDBJ databases">
        <authorList>
            <person name="Tani A."/>
            <person name="Ola A."/>
            <person name="Ogura Y."/>
            <person name="Katsura K."/>
            <person name="Hayashi T."/>
        </authorList>
    </citation>
    <scope>NUCLEOTIDE SEQUENCE</scope>
    <source>
        <strain evidence="2">DSM 16372</strain>
    </source>
</reference>
<dbReference type="AlphaFoldDB" id="A0AAV4ZY12"/>
<accession>A0AAV4ZY12</accession>
<comment type="caution">
    <text evidence="2">The sequence shown here is derived from an EMBL/GenBank/DDBJ whole genome shotgun (WGS) entry which is preliminary data.</text>
</comment>
<reference evidence="2" key="1">
    <citation type="journal article" date="2016" name="Front. Microbiol.">
        <title>Genome Sequence of the Piezophilic, Mesophilic Sulfate-Reducing Bacterium Desulfovibrio indicus J2T.</title>
        <authorList>
            <person name="Cao J."/>
            <person name="Maignien L."/>
            <person name="Shao Z."/>
            <person name="Alain K."/>
            <person name="Jebbar M."/>
        </authorList>
    </citation>
    <scope>NUCLEOTIDE SEQUENCE</scope>
    <source>
        <strain evidence="2">DSM 16372</strain>
    </source>
</reference>
<protein>
    <submittedName>
        <fullName evidence="2">Uncharacterized protein</fullName>
    </submittedName>
</protein>
<sequence length="235" mass="25798">MWTTIACIDLVSSGNTRRWTTGIPIPQQKASRPGRSTYCWPASMMSRIADASKLVRSVCWGAVRISRRPSETPKEARAARCSGFSVERCLNFASSFQTNSTRSPRRPLGETPSLRASAKRSSARPEASPEASSLHHVGHAASIACLLRPACRRLRLKFELSESNACLRPLAALWLSTWQKGGHDATLEKQFCLRYLARPSSSSTPCAPDQIEPLVCTTVEAGNFADRFGVKLYGI</sequence>
<evidence type="ECO:0000313" key="2">
    <source>
        <dbReference type="EMBL" id="GJD92486.1"/>
    </source>
</evidence>
<dbReference type="EMBL" id="BPQO01000046">
    <property type="protein sequence ID" value="GJD92486.1"/>
    <property type="molecule type" value="Genomic_DNA"/>
</dbReference>
<name>A0AAV4ZY12_9HYPH</name>
<feature type="compositionally biased region" description="Low complexity" evidence="1">
    <location>
        <begin position="123"/>
        <end position="132"/>
    </location>
</feature>